<evidence type="ECO:0008006" key="4">
    <source>
        <dbReference type="Google" id="ProtNLM"/>
    </source>
</evidence>
<protein>
    <recommendedName>
        <fullName evidence="4">RRM domain-containing protein</fullName>
    </recommendedName>
</protein>
<evidence type="ECO:0000256" key="1">
    <source>
        <dbReference type="SAM" id="MobiDB-lite"/>
    </source>
</evidence>
<feature type="region of interest" description="Disordered" evidence="1">
    <location>
        <begin position="140"/>
        <end position="323"/>
    </location>
</feature>
<gene>
    <name evidence="2" type="ORF">BDV98DRAFT_583999</name>
</gene>
<feature type="compositionally biased region" description="Low complexity" evidence="1">
    <location>
        <begin position="33"/>
        <end position="43"/>
    </location>
</feature>
<evidence type="ECO:0000313" key="2">
    <source>
        <dbReference type="EMBL" id="TFK99673.1"/>
    </source>
</evidence>
<reference evidence="2 3" key="1">
    <citation type="journal article" date="2019" name="Nat. Ecol. Evol.">
        <title>Megaphylogeny resolves global patterns of mushroom evolution.</title>
        <authorList>
            <person name="Varga T."/>
            <person name="Krizsan K."/>
            <person name="Foldi C."/>
            <person name="Dima B."/>
            <person name="Sanchez-Garcia M."/>
            <person name="Sanchez-Ramirez S."/>
            <person name="Szollosi G.J."/>
            <person name="Szarkandi J.G."/>
            <person name="Papp V."/>
            <person name="Albert L."/>
            <person name="Andreopoulos W."/>
            <person name="Angelini C."/>
            <person name="Antonin V."/>
            <person name="Barry K.W."/>
            <person name="Bougher N.L."/>
            <person name="Buchanan P."/>
            <person name="Buyck B."/>
            <person name="Bense V."/>
            <person name="Catcheside P."/>
            <person name="Chovatia M."/>
            <person name="Cooper J."/>
            <person name="Damon W."/>
            <person name="Desjardin D."/>
            <person name="Finy P."/>
            <person name="Geml J."/>
            <person name="Haridas S."/>
            <person name="Hughes K."/>
            <person name="Justo A."/>
            <person name="Karasinski D."/>
            <person name="Kautmanova I."/>
            <person name="Kiss B."/>
            <person name="Kocsube S."/>
            <person name="Kotiranta H."/>
            <person name="LaButti K.M."/>
            <person name="Lechner B.E."/>
            <person name="Liimatainen K."/>
            <person name="Lipzen A."/>
            <person name="Lukacs Z."/>
            <person name="Mihaltcheva S."/>
            <person name="Morgado L.N."/>
            <person name="Niskanen T."/>
            <person name="Noordeloos M.E."/>
            <person name="Ohm R.A."/>
            <person name="Ortiz-Santana B."/>
            <person name="Ovrebo C."/>
            <person name="Racz N."/>
            <person name="Riley R."/>
            <person name="Savchenko A."/>
            <person name="Shiryaev A."/>
            <person name="Soop K."/>
            <person name="Spirin V."/>
            <person name="Szebenyi C."/>
            <person name="Tomsovsky M."/>
            <person name="Tulloss R.E."/>
            <person name="Uehling J."/>
            <person name="Grigoriev I.V."/>
            <person name="Vagvolgyi C."/>
            <person name="Papp T."/>
            <person name="Martin F.M."/>
            <person name="Miettinen O."/>
            <person name="Hibbett D.S."/>
            <person name="Nagy L.G."/>
        </authorList>
    </citation>
    <scope>NUCLEOTIDE SEQUENCE [LARGE SCALE GENOMIC DNA]</scope>
    <source>
        <strain evidence="2 3">CBS 309.79</strain>
    </source>
</reference>
<keyword evidence="3" id="KW-1185">Reference proteome</keyword>
<dbReference type="Proteomes" id="UP000305067">
    <property type="component" value="Unassembled WGS sequence"/>
</dbReference>
<name>A0A5C3QMR4_9AGAR</name>
<proteinExistence type="predicted"/>
<feature type="compositionally biased region" description="Polar residues" evidence="1">
    <location>
        <begin position="148"/>
        <end position="162"/>
    </location>
</feature>
<dbReference type="AlphaFoldDB" id="A0A5C3QMR4"/>
<accession>A0A5C3QMR4</accession>
<organism evidence="2 3">
    <name type="scientific">Pterulicium gracile</name>
    <dbReference type="NCBI Taxonomy" id="1884261"/>
    <lineage>
        <taxon>Eukaryota</taxon>
        <taxon>Fungi</taxon>
        <taxon>Dikarya</taxon>
        <taxon>Basidiomycota</taxon>
        <taxon>Agaricomycotina</taxon>
        <taxon>Agaricomycetes</taxon>
        <taxon>Agaricomycetidae</taxon>
        <taxon>Agaricales</taxon>
        <taxon>Pleurotineae</taxon>
        <taxon>Pterulaceae</taxon>
        <taxon>Pterulicium</taxon>
    </lineage>
</organism>
<dbReference type="STRING" id="1884261.A0A5C3QMR4"/>
<feature type="compositionally biased region" description="Polar residues" evidence="1">
    <location>
        <begin position="210"/>
        <end position="221"/>
    </location>
</feature>
<feature type="compositionally biased region" description="Polar residues" evidence="1">
    <location>
        <begin position="309"/>
        <end position="320"/>
    </location>
</feature>
<feature type="compositionally biased region" description="Polar residues" evidence="1">
    <location>
        <begin position="230"/>
        <end position="239"/>
    </location>
</feature>
<feature type="compositionally biased region" description="Polar residues" evidence="1">
    <location>
        <begin position="354"/>
        <end position="385"/>
    </location>
</feature>
<dbReference type="OrthoDB" id="3071736at2759"/>
<feature type="compositionally biased region" description="Low complexity" evidence="1">
    <location>
        <begin position="191"/>
        <end position="209"/>
    </location>
</feature>
<feature type="compositionally biased region" description="Polar residues" evidence="1">
    <location>
        <begin position="273"/>
        <end position="297"/>
    </location>
</feature>
<feature type="region of interest" description="Disordered" evidence="1">
    <location>
        <begin position="31"/>
        <end position="61"/>
    </location>
</feature>
<sequence>MNGSVDAQPAVLREPRRRRSSLLDRWIQEQRFSTASSSRNSHSSELDDAFDTAGFPQPPQRVGAPANAYLAYPDIRPRHDLFDDADTVESYEFLHDHEIAESTSAAAVEVEPILKHTRSTSKLQASLRNLRIAIPFKAGSSAHGRAATTPSKTRLSIFQSSNHPRHEASSPSPRTSPLPATPPNKLGHGRGSSLSLSLLGSASPFSSMSTARSPGQNQFPYSSGLRLDDSPNQFLTPNPSKWRPSVLGHFTGSSSSPESHLHPDDLDIAPSRPSFSSTYTSTSGVSDVLSSPNTQYSAGPGQRPKFRSGMSSNTAYTSTDNSREDECLCLHSAASRSTNDIPSRTRALSNSTLLSFSRSKAGGSSTPGRTPSCSHTRMSPSVSHSEWSEKDHHSLSSPPSRTDTADHSKPFEVYAAPTHGKALSIIGSTKASSLIGSAKPPSIIGSTRTPSLIGSTRSSKQKKLVVGGIAAGDDVRVDGMRRWCESFGEVKRIVRMPNGQLVFEWKDSSVADTVCRLRAGVNIPGVGSVHISWCNDKKR</sequence>
<feature type="region of interest" description="Disordered" evidence="1">
    <location>
        <begin position="354"/>
        <end position="407"/>
    </location>
</feature>
<dbReference type="EMBL" id="ML178832">
    <property type="protein sequence ID" value="TFK99673.1"/>
    <property type="molecule type" value="Genomic_DNA"/>
</dbReference>
<evidence type="ECO:0000313" key="3">
    <source>
        <dbReference type="Proteomes" id="UP000305067"/>
    </source>
</evidence>